<accession>A0ABQ5L2Q7</accession>
<dbReference type="InterPro" id="IPR005662">
    <property type="entry name" value="GTPase_Era-like"/>
</dbReference>
<gene>
    <name evidence="1" type="ORF">ADUPG1_003897</name>
</gene>
<reference evidence="1" key="1">
    <citation type="submission" date="2022-03" db="EMBL/GenBank/DDBJ databases">
        <title>Draft genome sequence of Aduncisulcus paluster, a free-living microaerophilic Fornicata.</title>
        <authorList>
            <person name="Yuyama I."/>
            <person name="Kume K."/>
            <person name="Tamura T."/>
            <person name="Inagaki Y."/>
            <person name="Hashimoto T."/>
        </authorList>
    </citation>
    <scope>NUCLEOTIDE SEQUENCE</scope>
    <source>
        <strain evidence="1">NY0171</strain>
    </source>
</reference>
<dbReference type="PANTHER" id="PTHR42698:SF1">
    <property type="entry name" value="GTPASE ERA, MITOCHONDRIAL"/>
    <property type="match status" value="1"/>
</dbReference>
<evidence type="ECO:0000313" key="1">
    <source>
        <dbReference type="EMBL" id="GKT37959.1"/>
    </source>
</evidence>
<name>A0ABQ5L2Q7_9EUKA</name>
<dbReference type="InterPro" id="IPR009019">
    <property type="entry name" value="KH_sf_prok-type"/>
</dbReference>
<protein>
    <submittedName>
        <fullName evidence="1">GTP-binding protein Era like protein</fullName>
    </submittedName>
</protein>
<comment type="caution">
    <text evidence="1">The sequence shown here is derived from an EMBL/GenBank/DDBJ whole genome shotgun (WGS) entry which is preliminary data.</text>
</comment>
<dbReference type="EMBL" id="BQXS01005538">
    <property type="protein sequence ID" value="GKT37959.1"/>
    <property type="molecule type" value="Genomic_DNA"/>
</dbReference>
<dbReference type="Gene3D" id="3.30.300.20">
    <property type="match status" value="1"/>
</dbReference>
<evidence type="ECO:0000313" key="2">
    <source>
        <dbReference type="Proteomes" id="UP001057375"/>
    </source>
</evidence>
<proteinExistence type="predicted"/>
<feature type="non-terminal residue" evidence="1">
    <location>
        <position position="108"/>
    </location>
</feature>
<dbReference type="CDD" id="cd22534">
    <property type="entry name" value="KH-II_Era"/>
    <property type="match status" value="1"/>
</dbReference>
<dbReference type="PANTHER" id="PTHR42698">
    <property type="entry name" value="GTPASE ERA"/>
    <property type="match status" value="1"/>
</dbReference>
<dbReference type="Proteomes" id="UP001057375">
    <property type="component" value="Unassembled WGS sequence"/>
</dbReference>
<feature type="non-terminal residue" evidence="1">
    <location>
        <position position="1"/>
    </location>
</feature>
<keyword evidence="2" id="KW-1185">Reference proteome</keyword>
<dbReference type="InterPro" id="IPR015946">
    <property type="entry name" value="KH_dom-like_a/b"/>
</dbReference>
<organism evidence="1 2">
    <name type="scientific">Aduncisulcus paluster</name>
    <dbReference type="NCBI Taxonomy" id="2918883"/>
    <lineage>
        <taxon>Eukaryota</taxon>
        <taxon>Metamonada</taxon>
        <taxon>Carpediemonas-like organisms</taxon>
        <taxon>Aduncisulcus</taxon>
    </lineage>
</organism>
<sequence>VNKVDKVKDKAKLLPVMEKAQELWPEAEFIPVVETLPEGAPMFPEDQVSTVPMRFMAAETVREKLFMSLQQELPYSTAVEIEFWTEEPERNLVNIGAIIYTTKKNHKG</sequence>
<dbReference type="SUPFAM" id="SSF54814">
    <property type="entry name" value="Prokaryotic type KH domain (KH-domain type II)"/>
    <property type="match status" value="1"/>
</dbReference>